<evidence type="ECO:0000313" key="3">
    <source>
        <dbReference type="Proteomes" id="UP000549394"/>
    </source>
</evidence>
<keyword evidence="3" id="KW-1185">Reference proteome</keyword>
<name>A0A7I8WAE4_9ANNE</name>
<proteinExistence type="predicted"/>
<dbReference type="AlphaFoldDB" id="A0A7I8WAE4"/>
<dbReference type="Proteomes" id="UP000549394">
    <property type="component" value="Unassembled WGS sequence"/>
</dbReference>
<evidence type="ECO:0000256" key="1">
    <source>
        <dbReference type="SAM" id="Coils"/>
    </source>
</evidence>
<dbReference type="GO" id="GO:0003700">
    <property type="term" value="F:DNA-binding transcription factor activity"/>
    <property type="evidence" value="ECO:0007669"/>
    <property type="project" value="InterPro"/>
</dbReference>
<protein>
    <submittedName>
        <fullName evidence="2">DgyrCDS13356</fullName>
    </submittedName>
</protein>
<accession>A0A7I8WAE4</accession>
<feature type="coiled-coil region" evidence="1">
    <location>
        <begin position="117"/>
        <end position="160"/>
    </location>
</feature>
<reference evidence="2 3" key="1">
    <citation type="submission" date="2020-08" db="EMBL/GenBank/DDBJ databases">
        <authorList>
            <person name="Hejnol A."/>
        </authorList>
    </citation>
    <scope>NUCLEOTIDE SEQUENCE [LARGE SCALE GENOMIC DNA]</scope>
</reference>
<sequence>MEFVNATDNFYQSAISLEDSNDLFVVSPDLFKDTDDSEMLSGKFIIQSTNTTVSDISKPNAADEEFQTSEIRTKRRRKPTKKYQDDLEDITKARPIKRRVRNLPAKNTPEHYELRRKNNEAVRRSRLQKKKKELEKDQIIEEQIQRIQNLENALNASKQEKLIQYKKFDDLTVLLRLIEIELKDPISHSRVSSLIIHNMKEVLKSEV</sequence>
<gene>
    <name evidence="2" type="ORF">DGYR_LOCUS12551</name>
</gene>
<comment type="caution">
    <text evidence="2">The sequence shown here is derived from an EMBL/GenBank/DDBJ whole genome shotgun (WGS) entry which is preliminary data.</text>
</comment>
<dbReference type="EMBL" id="CAJFCJ010000025">
    <property type="protein sequence ID" value="CAD5125113.1"/>
    <property type="molecule type" value="Genomic_DNA"/>
</dbReference>
<dbReference type="SUPFAM" id="SSF57959">
    <property type="entry name" value="Leucine zipper domain"/>
    <property type="match status" value="1"/>
</dbReference>
<dbReference type="InterPro" id="IPR046347">
    <property type="entry name" value="bZIP_sf"/>
</dbReference>
<evidence type="ECO:0000313" key="2">
    <source>
        <dbReference type="EMBL" id="CAD5125113.1"/>
    </source>
</evidence>
<organism evidence="2 3">
    <name type="scientific">Dimorphilus gyrociliatus</name>
    <dbReference type="NCBI Taxonomy" id="2664684"/>
    <lineage>
        <taxon>Eukaryota</taxon>
        <taxon>Metazoa</taxon>
        <taxon>Spiralia</taxon>
        <taxon>Lophotrochozoa</taxon>
        <taxon>Annelida</taxon>
        <taxon>Polychaeta</taxon>
        <taxon>Polychaeta incertae sedis</taxon>
        <taxon>Dinophilidae</taxon>
        <taxon>Dimorphilus</taxon>
    </lineage>
</organism>
<keyword evidence="1" id="KW-0175">Coiled coil</keyword>
<dbReference type="Gene3D" id="1.20.5.170">
    <property type="match status" value="1"/>
</dbReference>